<dbReference type="GO" id="GO:0006355">
    <property type="term" value="P:regulation of DNA-templated transcription"/>
    <property type="evidence" value="ECO:0007669"/>
    <property type="project" value="InterPro"/>
</dbReference>
<dbReference type="InterPro" id="IPR002145">
    <property type="entry name" value="CopG"/>
</dbReference>
<evidence type="ECO:0000259" key="1">
    <source>
        <dbReference type="Pfam" id="PF01402"/>
    </source>
</evidence>
<reference evidence="2" key="1">
    <citation type="journal article" date="2014" name="Front. Microbiol.">
        <title>High frequency of phylogenetically diverse reductive dehalogenase-homologous genes in deep subseafloor sedimentary metagenomes.</title>
        <authorList>
            <person name="Kawai M."/>
            <person name="Futagami T."/>
            <person name="Toyoda A."/>
            <person name="Takaki Y."/>
            <person name="Nishi S."/>
            <person name="Hori S."/>
            <person name="Arai W."/>
            <person name="Tsubouchi T."/>
            <person name="Morono Y."/>
            <person name="Uchiyama I."/>
            <person name="Ito T."/>
            <person name="Fujiyama A."/>
            <person name="Inagaki F."/>
            <person name="Takami H."/>
        </authorList>
    </citation>
    <scope>NUCLEOTIDE SEQUENCE</scope>
    <source>
        <strain evidence="2">Expedition CK06-06</strain>
    </source>
</reference>
<name>X1HI37_9ZZZZ</name>
<protein>
    <recommendedName>
        <fullName evidence="1">Ribbon-helix-helix protein CopG domain-containing protein</fullName>
    </recommendedName>
</protein>
<dbReference type="CDD" id="cd22231">
    <property type="entry name" value="RHH_NikR_HicB-like"/>
    <property type="match status" value="1"/>
</dbReference>
<evidence type="ECO:0000313" key="2">
    <source>
        <dbReference type="EMBL" id="GAH69831.1"/>
    </source>
</evidence>
<accession>X1HI37</accession>
<proteinExistence type="predicted"/>
<comment type="caution">
    <text evidence="2">The sequence shown here is derived from an EMBL/GenBank/DDBJ whole genome shotgun (WGS) entry which is preliminary data.</text>
</comment>
<dbReference type="SUPFAM" id="SSF47598">
    <property type="entry name" value="Ribbon-helix-helix"/>
    <property type="match status" value="1"/>
</dbReference>
<gene>
    <name evidence="2" type="ORF">S03H2_52910</name>
</gene>
<dbReference type="InterPro" id="IPR013321">
    <property type="entry name" value="Arc_rbn_hlx_hlx"/>
</dbReference>
<sequence length="70" mass="8355">MPNNKKEKKPKMQNITINIPEIYDENIQKLIKMKITASRSEAIRIAIREFLQTEYENLKLLGYFDQVELK</sequence>
<dbReference type="InterPro" id="IPR010985">
    <property type="entry name" value="Ribbon_hlx_hlx"/>
</dbReference>
<dbReference type="Pfam" id="PF01402">
    <property type="entry name" value="RHH_1"/>
    <property type="match status" value="1"/>
</dbReference>
<feature type="domain" description="Ribbon-helix-helix protein CopG" evidence="1">
    <location>
        <begin position="14"/>
        <end position="53"/>
    </location>
</feature>
<dbReference type="EMBL" id="BARU01033651">
    <property type="protein sequence ID" value="GAH69831.1"/>
    <property type="molecule type" value="Genomic_DNA"/>
</dbReference>
<organism evidence="2">
    <name type="scientific">marine sediment metagenome</name>
    <dbReference type="NCBI Taxonomy" id="412755"/>
    <lineage>
        <taxon>unclassified sequences</taxon>
        <taxon>metagenomes</taxon>
        <taxon>ecological metagenomes</taxon>
    </lineage>
</organism>
<dbReference type="Gene3D" id="1.10.1220.10">
    <property type="entry name" value="Met repressor-like"/>
    <property type="match status" value="1"/>
</dbReference>
<dbReference type="AlphaFoldDB" id="X1HI37"/>